<evidence type="ECO:0000313" key="1">
    <source>
        <dbReference type="EMBL" id="KAG5522990.1"/>
    </source>
</evidence>
<proteinExistence type="predicted"/>
<name>A0AAV6I8S2_9ERIC</name>
<comment type="caution">
    <text evidence="1">The sequence shown here is derived from an EMBL/GenBank/DDBJ whole genome shotgun (WGS) entry which is preliminary data.</text>
</comment>
<dbReference type="EMBL" id="JACTNZ010000012">
    <property type="protein sequence ID" value="KAG5522990.1"/>
    <property type="molecule type" value="Genomic_DNA"/>
</dbReference>
<sequence>MLGSTPFGSLDIHTDVVNLSELMVELTGDVDVFAGGTETTSTSLEWAMVDVEDSDLSSASAATSLGSTLASEPWLSSNASVSAPVVPTFTKGMLSTSAYIFTKPLSVSRFQVLKSNLMVGDPPMSLQGCVEDSDLSSASAATSLGSTPASEPWLSSNASVSAPVVPTFTKGMLSTSAC</sequence>
<dbReference type="Proteomes" id="UP000823749">
    <property type="component" value="Chromosome 12"/>
</dbReference>
<gene>
    <name evidence="1" type="ORF">RHGRI_034961</name>
</gene>
<dbReference type="AlphaFoldDB" id="A0AAV6I8S2"/>
<keyword evidence="2" id="KW-1185">Reference proteome</keyword>
<evidence type="ECO:0000313" key="2">
    <source>
        <dbReference type="Proteomes" id="UP000823749"/>
    </source>
</evidence>
<protein>
    <submittedName>
        <fullName evidence="1">Uncharacterized protein</fullName>
    </submittedName>
</protein>
<accession>A0AAV6I8S2</accession>
<organism evidence="1 2">
    <name type="scientific">Rhododendron griersonianum</name>
    <dbReference type="NCBI Taxonomy" id="479676"/>
    <lineage>
        <taxon>Eukaryota</taxon>
        <taxon>Viridiplantae</taxon>
        <taxon>Streptophyta</taxon>
        <taxon>Embryophyta</taxon>
        <taxon>Tracheophyta</taxon>
        <taxon>Spermatophyta</taxon>
        <taxon>Magnoliopsida</taxon>
        <taxon>eudicotyledons</taxon>
        <taxon>Gunneridae</taxon>
        <taxon>Pentapetalae</taxon>
        <taxon>asterids</taxon>
        <taxon>Ericales</taxon>
        <taxon>Ericaceae</taxon>
        <taxon>Ericoideae</taxon>
        <taxon>Rhodoreae</taxon>
        <taxon>Rhododendron</taxon>
    </lineage>
</organism>
<reference evidence="1" key="1">
    <citation type="submission" date="2020-08" db="EMBL/GenBank/DDBJ databases">
        <title>Plant Genome Project.</title>
        <authorList>
            <person name="Zhang R.-G."/>
        </authorList>
    </citation>
    <scope>NUCLEOTIDE SEQUENCE</scope>
    <source>
        <strain evidence="1">WSP0</strain>
        <tissue evidence="1">Leaf</tissue>
    </source>
</reference>